<keyword evidence="3 5" id="KW-0540">Nuclease</keyword>
<dbReference type="Proteomes" id="UP000018769">
    <property type="component" value="Chromosome I"/>
</dbReference>
<comment type="similarity">
    <text evidence="5">Belongs to the YqgF HJR family.</text>
</comment>
<dbReference type="NCBIfam" id="TIGR00250">
    <property type="entry name" value="RNAse_H_YqgF"/>
    <property type="match status" value="1"/>
</dbReference>
<dbReference type="EMBL" id="HG793133">
    <property type="protein sequence ID" value="CDK30605.1"/>
    <property type="molecule type" value="Genomic_DNA"/>
</dbReference>
<evidence type="ECO:0000259" key="6">
    <source>
        <dbReference type="SMART" id="SM00732"/>
    </source>
</evidence>
<name>V6DGB3_9BACT</name>
<sequence>MPKIMALDLGDQWVGIALSDTSLIFAKPNTTVNINDIEEFLSNFIEKENIKEIVIGYPKTLRGTESEQTLKVLNWKSQVEKKFPEIKFVLWDERLSSKRAAALKPAKTKDEKLKSHAIAAAFILDSYLSFLSSRI</sequence>
<dbReference type="HAMAP" id="MF_00651">
    <property type="entry name" value="Nuclease_YqgF"/>
    <property type="match status" value="1"/>
</dbReference>
<evidence type="ECO:0000313" key="8">
    <source>
        <dbReference type="Proteomes" id="UP000018769"/>
    </source>
</evidence>
<evidence type="ECO:0000256" key="1">
    <source>
        <dbReference type="ARBA" id="ARBA00022490"/>
    </source>
</evidence>
<dbReference type="PANTHER" id="PTHR33317">
    <property type="entry name" value="POLYNUCLEOTIDYL TRANSFERASE, RIBONUCLEASE H-LIKE SUPERFAMILY PROTEIN"/>
    <property type="match status" value="1"/>
</dbReference>
<keyword evidence="4 5" id="KW-0378">Hydrolase</keyword>
<dbReference type="GO" id="GO:0005829">
    <property type="term" value="C:cytosol"/>
    <property type="evidence" value="ECO:0007669"/>
    <property type="project" value="TreeGrafter"/>
</dbReference>
<dbReference type="RefSeq" id="WP_023791999.1">
    <property type="nucleotide sequence ID" value="NC_023003.1"/>
</dbReference>
<dbReference type="AlphaFoldDB" id="V6DGB3"/>
<organism evidence="7 8">
    <name type="scientific">Candidatus Babela massiliensis</name>
    <dbReference type="NCBI Taxonomy" id="673862"/>
    <lineage>
        <taxon>Bacteria</taxon>
        <taxon>Candidatus Babelota</taxon>
        <taxon>Candidatus Babeliae</taxon>
        <taxon>Candidatus Babeliales</taxon>
        <taxon>Candidatus Babeliaceae</taxon>
        <taxon>Candidatus Babela</taxon>
    </lineage>
</organism>
<dbReference type="Gene3D" id="3.30.420.140">
    <property type="entry name" value="YqgF/RNase H-like domain"/>
    <property type="match status" value="1"/>
</dbReference>
<dbReference type="eggNOG" id="COG0816">
    <property type="taxonomic scope" value="Bacteria"/>
</dbReference>
<evidence type="ECO:0000256" key="4">
    <source>
        <dbReference type="ARBA" id="ARBA00022801"/>
    </source>
</evidence>
<dbReference type="GO" id="GO:0016788">
    <property type="term" value="F:hydrolase activity, acting on ester bonds"/>
    <property type="evidence" value="ECO:0007669"/>
    <property type="project" value="UniProtKB-UniRule"/>
</dbReference>
<gene>
    <name evidence="7" type="primary">yrrK</name>
    <name evidence="7" type="ORF">BABL1_gene_411</name>
</gene>
<protein>
    <recommendedName>
        <fullName evidence="5">Putative pre-16S rRNA nuclease</fullName>
        <ecNumber evidence="5">3.1.-.-</ecNumber>
    </recommendedName>
</protein>
<dbReference type="InterPro" id="IPR012337">
    <property type="entry name" value="RNaseH-like_sf"/>
</dbReference>
<dbReference type="Pfam" id="PF03652">
    <property type="entry name" value="RuvX"/>
    <property type="match status" value="1"/>
</dbReference>
<dbReference type="SMART" id="SM00732">
    <property type="entry name" value="YqgFc"/>
    <property type="match status" value="1"/>
</dbReference>
<keyword evidence="1 5" id="KW-0963">Cytoplasm</keyword>
<dbReference type="InterPro" id="IPR005227">
    <property type="entry name" value="YqgF"/>
</dbReference>
<dbReference type="STRING" id="673862.BABL1_gene_411"/>
<accession>V6DGB3</accession>
<evidence type="ECO:0000313" key="7">
    <source>
        <dbReference type="EMBL" id="CDK30605.1"/>
    </source>
</evidence>
<dbReference type="EC" id="3.1.-.-" evidence="5"/>
<evidence type="ECO:0000256" key="2">
    <source>
        <dbReference type="ARBA" id="ARBA00022517"/>
    </source>
</evidence>
<dbReference type="CDD" id="cd16964">
    <property type="entry name" value="YqgF"/>
    <property type="match status" value="1"/>
</dbReference>
<keyword evidence="8" id="KW-1185">Reference proteome</keyword>
<dbReference type="InterPro" id="IPR037027">
    <property type="entry name" value="YqgF/RNaseH-like_dom_sf"/>
</dbReference>
<dbReference type="SUPFAM" id="SSF53098">
    <property type="entry name" value="Ribonuclease H-like"/>
    <property type="match status" value="1"/>
</dbReference>
<dbReference type="GO" id="GO:0000967">
    <property type="term" value="P:rRNA 5'-end processing"/>
    <property type="evidence" value="ECO:0007669"/>
    <property type="project" value="UniProtKB-UniRule"/>
</dbReference>
<dbReference type="KEGG" id="dpb:BABL1_gene_411"/>
<feature type="domain" description="YqgF/RNase H-like" evidence="6">
    <location>
        <begin position="2"/>
        <end position="100"/>
    </location>
</feature>
<reference evidence="7 8" key="1">
    <citation type="journal article" date="2015" name="Biol. Direct">
        <title>Babela massiliensis, a representative of a widespread bacterial phylum with unusual adaptations to parasitism in amoebae.</title>
        <authorList>
            <person name="Pagnier I."/>
            <person name="Yutin N."/>
            <person name="Croce O."/>
            <person name="Makarova K.S."/>
            <person name="Wolf Y.I."/>
            <person name="Benamar S."/>
            <person name="Raoult D."/>
            <person name="Koonin E.V."/>
            <person name="La Scola B."/>
        </authorList>
    </citation>
    <scope>NUCLEOTIDE SEQUENCE [LARGE SCALE GENOMIC DNA]</scope>
    <source>
        <strain evidence="8">BABL1</strain>
    </source>
</reference>
<comment type="function">
    <text evidence="5">Could be a nuclease involved in processing of the 5'-end of pre-16S rRNA.</text>
</comment>
<evidence type="ECO:0000256" key="3">
    <source>
        <dbReference type="ARBA" id="ARBA00022722"/>
    </source>
</evidence>
<proteinExistence type="inferred from homology"/>
<dbReference type="GO" id="GO:0004518">
    <property type="term" value="F:nuclease activity"/>
    <property type="evidence" value="ECO:0007669"/>
    <property type="project" value="UniProtKB-KW"/>
</dbReference>
<dbReference type="InterPro" id="IPR006641">
    <property type="entry name" value="YqgF/RNaseH-like_dom"/>
</dbReference>
<dbReference type="PANTHER" id="PTHR33317:SF4">
    <property type="entry name" value="POLYNUCLEOTIDYL TRANSFERASE, RIBONUCLEASE H-LIKE SUPERFAMILY PROTEIN"/>
    <property type="match status" value="1"/>
</dbReference>
<keyword evidence="2 5" id="KW-0690">Ribosome biogenesis</keyword>
<comment type="subcellular location">
    <subcellularLocation>
        <location evidence="5">Cytoplasm</location>
    </subcellularLocation>
</comment>
<dbReference type="HOGENOM" id="CLU_098240_2_1_7"/>
<dbReference type="OrthoDB" id="9796140at2"/>
<evidence type="ECO:0000256" key="5">
    <source>
        <dbReference type="HAMAP-Rule" id="MF_00651"/>
    </source>
</evidence>